<protein>
    <submittedName>
        <fullName evidence="2">Uncharacterized protein</fullName>
    </submittedName>
</protein>
<evidence type="ECO:0000313" key="2">
    <source>
        <dbReference type="EMBL" id="QCD76737.1"/>
    </source>
</evidence>
<organism evidence="2 3">
    <name type="scientific">Vigna unguiculata</name>
    <name type="common">Cowpea</name>
    <dbReference type="NCBI Taxonomy" id="3917"/>
    <lineage>
        <taxon>Eukaryota</taxon>
        <taxon>Viridiplantae</taxon>
        <taxon>Streptophyta</taxon>
        <taxon>Embryophyta</taxon>
        <taxon>Tracheophyta</taxon>
        <taxon>Spermatophyta</taxon>
        <taxon>Magnoliopsida</taxon>
        <taxon>eudicotyledons</taxon>
        <taxon>Gunneridae</taxon>
        <taxon>Pentapetalae</taxon>
        <taxon>rosids</taxon>
        <taxon>fabids</taxon>
        <taxon>Fabales</taxon>
        <taxon>Fabaceae</taxon>
        <taxon>Papilionoideae</taxon>
        <taxon>50 kb inversion clade</taxon>
        <taxon>NPAAA clade</taxon>
        <taxon>indigoferoid/millettioid clade</taxon>
        <taxon>Phaseoleae</taxon>
        <taxon>Vigna</taxon>
    </lineage>
</organism>
<name>A0A4D6KM97_VIGUN</name>
<accession>A0A4D6KM97</accession>
<evidence type="ECO:0000256" key="1">
    <source>
        <dbReference type="SAM" id="MobiDB-lite"/>
    </source>
</evidence>
<dbReference type="Proteomes" id="UP000501690">
    <property type="component" value="Linkage Group LG1"/>
</dbReference>
<evidence type="ECO:0000313" key="3">
    <source>
        <dbReference type="Proteomes" id="UP000501690"/>
    </source>
</evidence>
<dbReference type="EMBL" id="CP039345">
    <property type="protein sequence ID" value="QCD76737.1"/>
    <property type="molecule type" value="Genomic_DNA"/>
</dbReference>
<dbReference type="AlphaFoldDB" id="A0A4D6KM97"/>
<reference evidence="2 3" key="1">
    <citation type="submission" date="2019-04" db="EMBL/GenBank/DDBJ databases">
        <title>An improved genome assembly and genetic linkage map for asparagus bean, Vigna unguiculata ssp. sesquipedialis.</title>
        <authorList>
            <person name="Xia Q."/>
            <person name="Zhang R."/>
            <person name="Dong Y."/>
        </authorList>
    </citation>
    <scope>NUCLEOTIDE SEQUENCE [LARGE SCALE GENOMIC DNA]</scope>
    <source>
        <tissue evidence="2">Leaf</tissue>
    </source>
</reference>
<gene>
    <name evidence="2" type="ORF">DEO72_LG1g358</name>
</gene>
<sequence length="88" mass="9906">MNQIAATKEPEEGSAKTNEAVSCEEEESMEQESVVPATVFCIRLRQPKSNLLYKMSVPEICRNFRYLCTAVLRDSFHGLNFTVGVGFE</sequence>
<proteinExistence type="predicted"/>
<feature type="region of interest" description="Disordered" evidence="1">
    <location>
        <begin position="1"/>
        <end position="29"/>
    </location>
</feature>
<keyword evidence="3" id="KW-1185">Reference proteome</keyword>